<dbReference type="SMART" id="SM00360">
    <property type="entry name" value="RRM"/>
    <property type="match status" value="2"/>
</dbReference>
<dbReference type="InterPro" id="IPR002343">
    <property type="entry name" value="Hud_Sxl_RNA"/>
</dbReference>
<dbReference type="Pfam" id="PF00076">
    <property type="entry name" value="RRM_1"/>
    <property type="match status" value="2"/>
</dbReference>
<comment type="caution">
    <text evidence="6">The sequence shown here is derived from an EMBL/GenBank/DDBJ whole genome shotgun (WGS) entry which is preliminary data.</text>
</comment>
<evidence type="ECO:0000259" key="5">
    <source>
        <dbReference type="PROSITE" id="PS50102"/>
    </source>
</evidence>
<dbReference type="GO" id="GO:0010629">
    <property type="term" value="P:negative regulation of gene expression"/>
    <property type="evidence" value="ECO:0007669"/>
    <property type="project" value="UniProtKB-ARBA"/>
</dbReference>
<evidence type="ECO:0000256" key="2">
    <source>
        <dbReference type="ARBA" id="ARBA00022884"/>
    </source>
</evidence>
<keyword evidence="1" id="KW-0677">Repeat</keyword>
<dbReference type="AlphaFoldDB" id="A0A5J4VBB9"/>
<reference evidence="6 7" key="1">
    <citation type="submission" date="2019-03" db="EMBL/GenBank/DDBJ databases">
        <title>Single cell metagenomics reveals metabolic interactions within the superorganism composed of flagellate Streblomastix strix and complex community of Bacteroidetes bacteria on its surface.</title>
        <authorList>
            <person name="Treitli S.C."/>
            <person name="Kolisko M."/>
            <person name="Husnik F."/>
            <person name="Keeling P."/>
            <person name="Hampl V."/>
        </authorList>
    </citation>
    <scope>NUCLEOTIDE SEQUENCE [LARGE SCALE GENOMIC DNA]</scope>
    <source>
        <strain evidence="6">ST1C</strain>
    </source>
</reference>
<dbReference type="InterPro" id="IPR000504">
    <property type="entry name" value="RRM_dom"/>
</dbReference>
<dbReference type="GO" id="GO:0003729">
    <property type="term" value="F:mRNA binding"/>
    <property type="evidence" value="ECO:0007669"/>
    <property type="project" value="UniProtKB-ARBA"/>
</dbReference>
<evidence type="ECO:0000256" key="3">
    <source>
        <dbReference type="PROSITE-ProRule" id="PRU00176"/>
    </source>
</evidence>
<name>A0A5J4VBB9_9EUKA</name>
<dbReference type="EMBL" id="SNRW01008318">
    <property type="protein sequence ID" value="KAA6379712.1"/>
    <property type="molecule type" value="Genomic_DNA"/>
</dbReference>
<feature type="region of interest" description="Disordered" evidence="4">
    <location>
        <begin position="187"/>
        <end position="227"/>
    </location>
</feature>
<dbReference type="PROSITE" id="PS50102">
    <property type="entry name" value="RRM"/>
    <property type="match status" value="2"/>
</dbReference>
<dbReference type="FunFam" id="3.30.70.330:FF:000383">
    <property type="entry name" value="Sex lethal, isoform D"/>
    <property type="match status" value="1"/>
</dbReference>
<dbReference type="Proteomes" id="UP000324800">
    <property type="component" value="Unassembled WGS sequence"/>
</dbReference>
<organism evidence="6 7">
    <name type="scientific">Streblomastix strix</name>
    <dbReference type="NCBI Taxonomy" id="222440"/>
    <lineage>
        <taxon>Eukaryota</taxon>
        <taxon>Metamonada</taxon>
        <taxon>Preaxostyla</taxon>
        <taxon>Oxymonadida</taxon>
        <taxon>Streblomastigidae</taxon>
        <taxon>Streblomastix</taxon>
    </lineage>
</organism>
<evidence type="ECO:0000256" key="1">
    <source>
        <dbReference type="ARBA" id="ARBA00022737"/>
    </source>
</evidence>
<dbReference type="GO" id="GO:0009967">
    <property type="term" value="P:positive regulation of signal transduction"/>
    <property type="evidence" value="ECO:0007669"/>
    <property type="project" value="UniProtKB-ARBA"/>
</dbReference>
<feature type="compositionally biased region" description="Polar residues" evidence="4">
    <location>
        <begin position="196"/>
        <end position="206"/>
    </location>
</feature>
<evidence type="ECO:0000313" key="7">
    <source>
        <dbReference type="Proteomes" id="UP000324800"/>
    </source>
</evidence>
<feature type="domain" description="RRM" evidence="5">
    <location>
        <begin position="98"/>
        <end position="178"/>
    </location>
</feature>
<dbReference type="OrthoDB" id="266020at2759"/>
<gene>
    <name evidence="6" type="ORF">EZS28_024762</name>
</gene>
<dbReference type="InterPro" id="IPR052462">
    <property type="entry name" value="SLIRP/GR-RBP-like"/>
</dbReference>
<dbReference type="Gene3D" id="3.30.70.330">
    <property type="match status" value="2"/>
</dbReference>
<dbReference type="PANTHER" id="PTHR48027">
    <property type="entry name" value="HETEROGENEOUS NUCLEAR RIBONUCLEOPROTEIN 87F-RELATED"/>
    <property type="match status" value="1"/>
</dbReference>
<evidence type="ECO:0000256" key="4">
    <source>
        <dbReference type="SAM" id="MobiDB-lite"/>
    </source>
</evidence>
<evidence type="ECO:0000313" key="6">
    <source>
        <dbReference type="EMBL" id="KAA6379712.1"/>
    </source>
</evidence>
<dbReference type="GO" id="GO:0005737">
    <property type="term" value="C:cytoplasm"/>
    <property type="evidence" value="ECO:0007669"/>
    <property type="project" value="UniProtKB-ARBA"/>
</dbReference>
<protein>
    <submittedName>
        <fullName evidence="6">Putative elav G</fullName>
    </submittedName>
</protein>
<dbReference type="SUPFAM" id="SSF54928">
    <property type="entry name" value="RNA-binding domain, RBD"/>
    <property type="match status" value="1"/>
</dbReference>
<dbReference type="InterPro" id="IPR035979">
    <property type="entry name" value="RBD_domain_sf"/>
</dbReference>
<dbReference type="PRINTS" id="PR00961">
    <property type="entry name" value="HUDSXLRNA"/>
</dbReference>
<dbReference type="InterPro" id="IPR012677">
    <property type="entry name" value="Nucleotide-bd_a/b_plait_sf"/>
</dbReference>
<accession>A0A5J4VBB9</accession>
<keyword evidence="2 3" id="KW-0694">RNA-binding</keyword>
<feature type="domain" description="RRM" evidence="5">
    <location>
        <begin position="9"/>
        <end position="87"/>
    </location>
</feature>
<sequence>MSGNQTDRLNLFVKYLPNDVTDEELYELFSPFGEIVSSKVMIENKSGDSLGYGFVRFTKSDDADRAMTAMNNYRLGNKILMVKPSNPPRQAPEVIRNTNLYVKPLLPNTTEQSLTTLFSPYGKIVAIKVMVDRQTNSSRQIGFVRFSTQEEADAALHGVSGHKLDPSHPPLTVRYAETEEIKQRRMAEKEKKPLNHQFNAYKTGQGMNDEVFDQDGEQGMEMQGQGA</sequence>
<dbReference type="GO" id="GO:1990904">
    <property type="term" value="C:ribonucleoprotein complex"/>
    <property type="evidence" value="ECO:0007669"/>
    <property type="project" value="InterPro"/>
</dbReference>
<proteinExistence type="predicted"/>